<dbReference type="InterPro" id="IPR000884">
    <property type="entry name" value="TSP1_rpt"/>
</dbReference>
<feature type="domain" description="Spondin-like TSP1" evidence="8">
    <location>
        <begin position="412"/>
        <end position="454"/>
    </location>
</feature>
<keyword evidence="6" id="KW-1133">Transmembrane helix</keyword>
<evidence type="ECO:0000256" key="2">
    <source>
        <dbReference type="ARBA" id="ARBA00022737"/>
    </source>
</evidence>
<feature type="transmembrane region" description="Helical" evidence="6">
    <location>
        <begin position="134"/>
        <end position="153"/>
    </location>
</feature>
<evidence type="ECO:0000259" key="7">
    <source>
        <dbReference type="Pfam" id="PF00066"/>
    </source>
</evidence>
<dbReference type="Pfam" id="PF00066">
    <property type="entry name" value="Notch"/>
    <property type="match status" value="1"/>
</dbReference>
<feature type="compositionally biased region" description="Gly residues" evidence="5">
    <location>
        <begin position="252"/>
        <end position="263"/>
    </location>
</feature>
<evidence type="ECO:0000256" key="3">
    <source>
        <dbReference type="ARBA" id="ARBA00023157"/>
    </source>
</evidence>
<feature type="region of interest" description="Disordered" evidence="5">
    <location>
        <begin position="92"/>
        <end position="114"/>
    </location>
</feature>
<dbReference type="Proteomes" id="UP000095192">
    <property type="component" value="Unassembled WGS sequence"/>
</dbReference>
<name>A0A1D3D1Q7_9EIME</name>
<dbReference type="Gene3D" id="4.10.470.20">
    <property type="match status" value="1"/>
</dbReference>
<keyword evidence="3" id="KW-1015">Disulfide bond</keyword>
<gene>
    <name evidence="9" type="ORF">cyc_05519</name>
</gene>
<keyword evidence="6" id="KW-0472">Membrane</keyword>
<dbReference type="Gene3D" id="2.20.100.10">
    <property type="entry name" value="Thrombospondin type-1 (TSP1) repeat"/>
    <property type="match status" value="1"/>
</dbReference>
<dbReference type="SUPFAM" id="SSF82895">
    <property type="entry name" value="TSP-1 type 1 repeat"/>
    <property type="match status" value="1"/>
</dbReference>
<keyword evidence="6" id="KW-0812">Transmembrane</keyword>
<dbReference type="InterPro" id="IPR036383">
    <property type="entry name" value="TSP1_rpt_sf"/>
</dbReference>
<dbReference type="VEuPathDB" id="ToxoDB:cyc_05519"/>
<protein>
    <submittedName>
        <fullName evidence="9">Thrombospondin type 1 domain-containing protein</fullName>
    </submittedName>
</protein>
<dbReference type="InterPro" id="IPR000800">
    <property type="entry name" value="Notch_dom"/>
</dbReference>
<evidence type="ECO:0000256" key="4">
    <source>
        <dbReference type="ARBA" id="ARBA00023180"/>
    </source>
</evidence>
<sequence>MRQSPIGREALLQHVLCVKSDKPLLAAALEGEATNSPQAACSPEDGSSSEAWCLSRCRSPSVRRQGKMSADGEGRQPSRHVKLLSLDKRCQTSAASPAAKTPEERSRFFPPRGRSGSTRLSDYCYRKRPSRRSLGQWILAGVWLCVSGGYIWAHAQTEDSNPRREASTDCSLMDSRCLLNYTVDSPDFFYHRRHQALAAPTIAPALLLQEEQQPGVSLRGEGEEANGGVNDEVVLTESDVFHFAVRRLQSMGAGGSSSGGGGLFSPPRQGEGGGGGSRRRHQQTQQLTLDLGDPLDPAAARPARPLLESNGLICEDDERVEDFGVKCRLIARSLGGRLGCEKRLIDISPDGRLPANIPAFSRVADACPMTCGLCEECAPGCALWFLGNTLCDAVCNNAACQFDGGDCWSADCVVGPWTEWSACSVTCGGPGTERRRREVKSRAKQGGTPCPKLEPVRLLDVFLQSEFTILSLTRLQRFIVHNARISLCLDQALQRPHNTDEMVGKDAPSCANRVCRRRVRGAIPTCLAQHTAKSANGESGRAALRAVGLALA</sequence>
<dbReference type="PROSITE" id="PS50092">
    <property type="entry name" value="TSP1"/>
    <property type="match status" value="1"/>
</dbReference>
<dbReference type="Pfam" id="PF19028">
    <property type="entry name" value="TSP1_spondin"/>
    <property type="match status" value="1"/>
</dbReference>
<evidence type="ECO:0000256" key="6">
    <source>
        <dbReference type="SAM" id="Phobius"/>
    </source>
</evidence>
<feature type="region of interest" description="Disordered" evidence="5">
    <location>
        <begin position="252"/>
        <end position="284"/>
    </location>
</feature>
<keyword evidence="10" id="KW-1185">Reference proteome</keyword>
<dbReference type="InParanoid" id="A0A1D3D1Q7"/>
<evidence type="ECO:0000259" key="8">
    <source>
        <dbReference type="Pfam" id="PF19028"/>
    </source>
</evidence>
<reference evidence="9 10" key="1">
    <citation type="journal article" date="2016" name="BMC Genomics">
        <title>Comparative genomics reveals Cyclospora cayetanensis possesses coccidia-like metabolism and invasion components but unique surface antigens.</title>
        <authorList>
            <person name="Liu S."/>
            <person name="Wang L."/>
            <person name="Zheng H."/>
            <person name="Xu Z."/>
            <person name="Roellig D.M."/>
            <person name="Li N."/>
            <person name="Frace M.A."/>
            <person name="Tang K."/>
            <person name="Arrowood M.J."/>
            <person name="Moss D.M."/>
            <person name="Zhang L."/>
            <person name="Feng Y."/>
            <person name="Xiao L."/>
        </authorList>
    </citation>
    <scope>NUCLEOTIDE SEQUENCE [LARGE SCALE GENOMIC DNA]</scope>
    <source>
        <strain evidence="9 10">CHN_HEN01</strain>
    </source>
</reference>
<evidence type="ECO:0000256" key="5">
    <source>
        <dbReference type="SAM" id="MobiDB-lite"/>
    </source>
</evidence>
<dbReference type="EMBL" id="JROU02001110">
    <property type="protein sequence ID" value="OEH77381.1"/>
    <property type="molecule type" value="Genomic_DNA"/>
</dbReference>
<evidence type="ECO:0000313" key="10">
    <source>
        <dbReference type="Proteomes" id="UP000095192"/>
    </source>
</evidence>
<keyword evidence="2" id="KW-0677">Repeat</keyword>
<evidence type="ECO:0000256" key="1">
    <source>
        <dbReference type="ARBA" id="ARBA00022729"/>
    </source>
</evidence>
<accession>A0A1D3D1Q7</accession>
<keyword evidence="4" id="KW-0325">Glycoprotein</keyword>
<dbReference type="SMART" id="SM00209">
    <property type="entry name" value="TSP1"/>
    <property type="match status" value="1"/>
</dbReference>
<proteinExistence type="predicted"/>
<dbReference type="AlphaFoldDB" id="A0A1D3D1Q7"/>
<organism evidence="9 10">
    <name type="scientific">Cyclospora cayetanensis</name>
    <dbReference type="NCBI Taxonomy" id="88456"/>
    <lineage>
        <taxon>Eukaryota</taxon>
        <taxon>Sar</taxon>
        <taxon>Alveolata</taxon>
        <taxon>Apicomplexa</taxon>
        <taxon>Conoidasida</taxon>
        <taxon>Coccidia</taxon>
        <taxon>Eucoccidiorida</taxon>
        <taxon>Eimeriorina</taxon>
        <taxon>Eimeriidae</taxon>
        <taxon>Cyclospora</taxon>
    </lineage>
</organism>
<dbReference type="InterPro" id="IPR044004">
    <property type="entry name" value="TSP1_spondin_dom"/>
</dbReference>
<evidence type="ECO:0000313" key="9">
    <source>
        <dbReference type="EMBL" id="OEH77381.1"/>
    </source>
</evidence>
<feature type="domain" description="LNR" evidence="7">
    <location>
        <begin position="375"/>
        <end position="407"/>
    </location>
</feature>
<comment type="caution">
    <text evidence="9">The sequence shown here is derived from an EMBL/GenBank/DDBJ whole genome shotgun (WGS) entry which is preliminary data.</text>
</comment>
<keyword evidence="1" id="KW-0732">Signal</keyword>
<dbReference type="VEuPathDB" id="ToxoDB:LOC34621862"/>